<accession>A0ABU9WST6</accession>
<dbReference type="PIRSF" id="PIRSF018267">
    <property type="entry name" value="VSR_endonuc"/>
    <property type="match status" value="1"/>
</dbReference>
<dbReference type="EMBL" id="JBCPYA010000022">
    <property type="protein sequence ID" value="MEN2475117.1"/>
    <property type="molecule type" value="Genomic_DNA"/>
</dbReference>
<dbReference type="RefSeq" id="WP_343495087.1">
    <property type="nucleotide sequence ID" value="NZ_JBCPYA010000022.1"/>
</dbReference>
<organism evidence="7 8">
    <name type="scientific">Burkholderia theae</name>
    <dbReference type="NCBI Taxonomy" id="3143496"/>
    <lineage>
        <taxon>Bacteria</taxon>
        <taxon>Pseudomonadati</taxon>
        <taxon>Pseudomonadota</taxon>
        <taxon>Betaproteobacteria</taxon>
        <taxon>Burkholderiales</taxon>
        <taxon>Burkholderiaceae</taxon>
        <taxon>Burkholderia</taxon>
    </lineage>
</organism>
<sequence>MDSLTPAQRSERMSRIKDKNTKPELIVRSLVHRMGYRYRLHGKDLPGRPDMVFAKRCKVIFVHGCFWHRHEGCRLARLPKTRLDFWRPKLDANAERDKDVERRLAELGWKVMIVWECEVKDEAALMPRVKAFLDDTESN</sequence>
<reference evidence="7 8" key="1">
    <citation type="submission" date="2024-05" db="EMBL/GenBank/DDBJ databases">
        <title>Burkholderia sp. Nov. a novel bacteria isolated from rhizosphere soil of Camellia sinensis.</title>
        <authorList>
            <person name="Dong Y."/>
        </authorList>
    </citation>
    <scope>NUCLEOTIDE SEQUENCE [LARGE SCALE GENOMIC DNA]</scope>
    <source>
        <strain evidence="7 8">GS2Y</strain>
    </source>
</reference>
<evidence type="ECO:0000256" key="4">
    <source>
        <dbReference type="ARBA" id="ARBA00022801"/>
    </source>
</evidence>
<keyword evidence="8" id="KW-1185">Reference proteome</keyword>
<evidence type="ECO:0000256" key="6">
    <source>
        <dbReference type="PIRNR" id="PIRNR018267"/>
    </source>
</evidence>
<evidence type="ECO:0000313" key="7">
    <source>
        <dbReference type="EMBL" id="MEN2475117.1"/>
    </source>
</evidence>
<evidence type="ECO:0000313" key="8">
    <source>
        <dbReference type="Proteomes" id="UP001466933"/>
    </source>
</evidence>
<comment type="function">
    <text evidence="6">May nick specific sequences that contain T:G mispairs resulting from m5C-deamination.</text>
</comment>
<comment type="caution">
    <text evidence="7">The sequence shown here is derived from an EMBL/GenBank/DDBJ whole genome shotgun (WGS) entry which is preliminary data.</text>
</comment>
<comment type="similarity">
    <text evidence="6">Belongs to the vsr family.</text>
</comment>
<keyword evidence="2 6" id="KW-0255">Endonuclease</keyword>
<evidence type="ECO:0000256" key="1">
    <source>
        <dbReference type="ARBA" id="ARBA00022722"/>
    </source>
</evidence>
<dbReference type="InterPro" id="IPR004603">
    <property type="entry name" value="DNA_mismatch_endonuc_vsr"/>
</dbReference>
<dbReference type="EC" id="3.1.-.-" evidence="6"/>
<dbReference type="Pfam" id="PF03852">
    <property type="entry name" value="Vsr"/>
    <property type="match status" value="1"/>
</dbReference>
<dbReference type="GO" id="GO:0004519">
    <property type="term" value="F:endonuclease activity"/>
    <property type="evidence" value="ECO:0007669"/>
    <property type="project" value="UniProtKB-KW"/>
</dbReference>
<protein>
    <recommendedName>
        <fullName evidence="6">Very short patch repair endonuclease</fullName>
        <ecNumber evidence="6">3.1.-.-</ecNumber>
    </recommendedName>
</protein>
<dbReference type="Proteomes" id="UP001466933">
    <property type="component" value="Unassembled WGS sequence"/>
</dbReference>
<keyword evidence="1 6" id="KW-0540">Nuclease</keyword>
<evidence type="ECO:0000256" key="2">
    <source>
        <dbReference type="ARBA" id="ARBA00022759"/>
    </source>
</evidence>
<keyword evidence="5 6" id="KW-0234">DNA repair</keyword>
<keyword evidence="4 6" id="KW-0378">Hydrolase</keyword>
<dbReference type="NCBIfam" id="TIGR00632">
    <property type="entry name" value="vsr"/>
    <property type="match status" value="1"/>
</dbReference>
<evidence type="ECO:0000256" key="3">
    <source>
        <dbReference type="ARBA" id="ARBA00022763"/>
    </source>
</evidence>
<gene>
    <name evidence="7" type="primary">vsr</name>
    <name evidence="7" type="ORF">VOI36_34980</name>
</gene>
<proteinExistence type="inferred from homology"/>
<dbReference type="InterPro" id="IPR011335">
    <property type="entry name" value="Restrct_endonuc-II-like"/>
</dbReference>
<dbReference type="Gene3D" id="3.40.960.10">
    <property type="entry name" value="VSR Endonuclease"/>
    <property type="match status" value="1"/>
</dbReference>
<keyword evidence="3 6" id="KW-0227">DNA damage</keyword>
<evidence type="ECO:0000256" key="5">
    <source>
        <dbReference type="ARBA" id="ARBA00023204"/>
    </source>
</evidence>
<name>A0ABU9WST6_9BURK</name>
<dbReference type="SUPFAM" id="SSF52980">
    <property type="entry name" value="Restriction endonuclease-like"/>
    <property type="match status" value="1"/>
</dbReference>
<dbReference type="CDD" id="cd00221">
    <property type="entry name" value="Vsr"/>
    <property type="match status" value="1"/>
</dbReference>